<dbReference type="EMBL" id="JANRMS010001053">
    <property type="protein sequence ID" value="KAJ3531536.1"/>
    <property type="molecule type" value="Genomic_DNA"/>
</dbReference>
<dbReference type="Proteomes" id="UP001148629">
    <property type="component" value="Unassembled WGS sequence"/>
</dbReference>
<gene>
    <name evidence="1" type="ORF">NM208_g8840</name>
</gene>
<comment type="caution">
    <text evidence="1">The sequence shown here is derived from an EMBL/GenBank/DDBJ whole genome shotgun (WGS) entry which is preliminary data.</text>
</comment>
<sequence length="288" mass="32772">MASVSNTIASPANNATGQKKGMKIIHAGLFRMATASMAEAYRILGYKAHHGLQDVFNDPWVEIEHAAEATWPHLAKLPGYTYKPQSGEPRPPFKQADWERIWGGYDVATDLASPFVLELIKTYPDAKVVVVQRKFETWWPSYKSELLDTLYHNFSWIQQFIAWNILGIRAPHAMKKVHTGFFSADGYSKEAILPRARDTYEEYYRKIREAVPLESGRRLEYTMGDGWEPLCEFLGKDVPDVPFPRVNDRQAHSDGVRARNMEALRNAVVKVGPVAALMVSIAVYAWKW</sequence>
<protein>
    <submittedName>
        <fullName evidence="1">Uncharacterized protein</fullName>
    </submittedName>
</protein>
<evidence type="ECO:0000313" key="2">
    <source>
        <dbReference type="Proteomes" id="UP001148629"/>
    </source>
</evidence>
<organism evidence="1 2">
    <name type="scientific">Fusarium decemcellulare</name>
    <dbReference type="NCBI Taxonomy" id="57161"/>
    <lineage>
        <taxon>Eukaryota</taxon>
        <taxon>Fungi</taxon>
        <taxon>Dikarya</taxon>
        <taxon>Ascomycota</taxon>
        <taxon>Pezizomycotina</taxon>
        <taxon>Sordariomycetes</taxon>
        <taxon>Hypocreomycetidae</taxon>
        <taxon>Hypocreales</taxon>
        <taxon>Nectriaceae</taxon>
        <taxon>Fusarium</taxon>
        <taxon>Fusarium decemcellulare species complex</taxon>
    </lineage>
</organism>
<evidence type="ECO:0000313" key="1">
    <source>
        <dbReference type="EMBL" id="KAJ3531536.1"/>
    </source>
</evidence>
<name>A0ACC1S3Y7_9HYPO</name>
<accession>A0ACC1S3Y7</accession>
<proteinExistence type="predicted"/>
<reference evidence="1" key="1">
    <citation type="submission" date="2022-08" db="EMBL/GenBank/DDBJ databases">
        <title>Genome Sequence of Fusarium decemcellulare.</title>
        <authorList>
            <person name="Buettner E."/>
        </authorList>
    </citation>
    <scope>NUCLEOTIDE SEQUENCE</scope>
    <source>
        <strain evidence="1">Babe19</strain>
    </source>
</reference>
<keyword evidence="2" id="KW-1185">Reference proteome</keyword>